<dbReference type="EMBL" id="JAVHJO010000002">
    <property type="protein sequence ID" value="KAK6543173.1"/>
    <property type="molecule type" value="Genomic_DNA"/>
</dbReference>
<feature type="region of interest" description="Disordered" evidence="1">
    <location>
        <begin position="326"/>
        <end position="349"/>
    </location>
</feature>
<dbReference type="Proteomes" id="UP001365542">
    <property type="component" value="Unassembled WGS sequence"/>
</dbReference>
<comment type="caution">
    <text evidence="2">The sequence shown here is derived from an EMBL/GenBank/DDBJ whole genome shotgun (WGS) entry which is preliminary data.</text>
</comment>
<name>A0AAV9XM38_9PEZI</name>
<keyword evidence="3" id="KW-1185">Reference proteome</keyword>
<evidence type="ECO:0000313" key="2">
    <source>
        <dbReference type="EMBL" id="KAK6543173.1"/>
    </source>
</evidence>
<gene>
    <name evidence="2" type="ORF">TWF694_007089</name>
</gene>
<dbReference type="AlphaFoldDB" id="A0AAV9XM38"/>
<dbReference type="PANTHER" id="PTHR13132">
    <property type="entry name" value="ALPHA- 1,6 -FUCOSYLTRANSFERASE"/>
    <property type="match status" value="1"/>
</dbReference>
<reference evidence="2 3" key="1">
    <citation type="submission" date="2019-10" db="EMBL/GenBank/DDBJ databases">
        <authorList>
            <person name="Palmer J.M."/>
        </authorList>
    </citation>
    <scope>NUCLEOTIDE SEQUENCE [LARGE SCALE GENOMIC DNA]</scope>
    <source>
        <strain evidence="2 3">TWF694</strain>
    </source>
</reference>
<organism evidence="2 3">
    <name type="scientific">Orbilia ellipsospora</name>
    <dbReference type="NCBI Taxonomy" id="2528407"/>
    <lineage>
        <taxon>Eukaryota</taxon>
        <taxon>Fungi</taxon>
        <taxon>Dikarya</taxon>
        <taxon>Ascomycota</taxon>
        <taxon>Pezizomycotina</taxon>
        <taxon>Orbiliomycetes</taxon>
        <taxon>Orbiliales</taxon>
        <taxon>Orbiliaceae</taxon>
        <taxon>Orbilia</taxon>
    </lineage>
</organism>
<protein>
    <submittedName>
        <fullName evidence="2">Uncharacterized protein</fullName>
    </submittedName>
</protein>
<sequence length="506" mass="57064">MMAPKLSPLKLTFGGIVFLSIVFFSLSSYRVSSVLPINDEIDSSLPDITANCPEYIPRNESELDVEQIQADFPNGYKNPNNWFKTPGQPNSNYLTNLLTDEEAALLPSFKAKAKPKPEYIAKIESLYGIKRAGSWQDHINSLDDDNLAPLTKWAQQYIYDYQHPESCEGKKFYVLVNKWPRHGLGAIIRRTFIELSLAMQTGRILVLDSKNAPGNTLVEKDCDKHRGKTASLECILEDLTSCASYVTSKNSVNAIDMTETKEGGLRDYPALPAMAMMTYLGELGIVPSGTFLRYWWRSQLYGYVLRPNRAALNRISEMRLNKSLHSGVNTNRSSPSEPQNTTVPFPLPPSTLSMHIRHGDKGGEGRLISTRDYIVAAERFLLRNPLKYVKRAFMSTEDPGAIEEARQTPFVNPVRSYGNVDWTWFYSHIPRVDGGPGANLELTHNKTDALLTHIMQLWMAVECDTFIGNRNSNWNKMIDAVRCTLIDKCQAPYIDAGYVGDWINFP</sequence>
<evidence type="ECO:0000313" key="3">
    <source>
        <dbReference type="Proteomes" id="UP001365542"/>
    </source>
</evidence>
<dbReference type="PANTHER" id="PTHR13132:SF29">
    <property type="entry name" value="ALPHA-(1,6)-FUCOSYLTRANSFERASE"/>
    <property type="match status" value="1"/>
</dbReference>
<dbReference type="GO" id="GO:0006487">
    <property type="term" value="P:protein N-linked glycosylation"/>
    <property type="evidence" value="ECO:0007669"/>
    <property type="project" value="TreeGrafter"/>
</dbReference>
<dbReference type="GO" id="GO:0046921">
    <property type="term" value="F:alpha-(1-&gt;6)-fucosyltransferase activity"/>
    <property type="evidence" value="ECO:0007669"/>
    <property type="project" value="TreeGrafter"/>
</dbReference>
<evidence type="ECO:0000256" key="1">
    <source>
        <dbReference type="SAM" id="MobiDB-lite"/>
    </source>
</evidence>
<feature type="compositionally biased region" description="Polar residues" evidence="1">
    <location>
        <begin position="326"/>
        <end position="343"/>
    </location>
</feature>
<accession>A0AAV9XM38</accession>
<proteinExistence type="predicted"/>
<dbReference type="Gene3D" id="3.40.50.11350">
    <property type="match status" value="1"/>
</dbReference>